<gene>
    <name evidence="1" type="ORF">QBC37DRAFT_373892</name>
</gene>
<evidence type="ECO:0000313" key="1">
    <source>
        <dbReference type="EMBL" id="KAK4213513.1"/>
    </source>
</evidence>
<dbReference type="EMBL" id="MU858107">
    <property type="protein sequence ID" value="KAK4213513.1"/>
    <property type="molecule type" value="Genomic_DNA"/>
</dbReference>
<keyword evidence="2" id="KW-1185">Reference proteome</keyword>
<evidence type="ECO:0000313" key="2">
    <source>
        <dbReference type="Proteomes" id="UP001301769"/>
    </source>
</evidence>
<proteinExistence type="predicted"/>
<accession>A0AAN6Y6E2</accession>
<reference evidence="1" key="1">
    <citation type="journal article" date="2023" name="Mol. Phylogenet. Evol.">
        <title>Genome-scale phylogeny and comparative genomics of the fungal order Sordariales.</title>
        <authorList>
            <person name="Hensen N."/>
            <person name="Bonometti L."/>
            <person name="Westerberg I."/>
            <person name="Brannstrom I.O."/>
            <person name="Guillou S."/>
            <person name="Cros-Aarteil S."/>
            <person name="Calhoun S."/>
            <person name="Haridas S."/>
            <person name="Kuo A."/>
            <person name="Mondo S."/>
            <person name="Pangilinan J."/>
            <person name="Riley R."/>
            <person name="LaButti K."/>
            <person name="Andreopoulos B."/>
            <person name="Lipzen A."/>
            <person name="Chen C."/>
            <person name="Yan M."/>
            <person name="Daum C."/>
            <person name="Ng V."/>
            <person name="Clum A."/>
            <person name="Steindorff A."/>
            <person name="Ohm R.A."/>
            <person name="Martin F."/>
            <person name="Silar P."/>
            <person name="Natvig D.O."/>
            <person name="Lalanne C."/>
            <person name="Gautier V."/>
            <person name="Ament-Velasquez S.L."/>
            <person name="Kruys A."/>
            <person name="Hutchinson M.I."/>
            <person name="Powell A.J."/>
            <person name="Barry K."/>
            <person name="Miller A.N."/>
            <person name="Grigoriev I.V."/>
            <person name="Debuchy R."/>
            <person name="Gladieux P."/>
            <person name="Hiltunen Thoren M."/>
            <person name="Johannesson H."/>
        </authorList>
    </citation>
    <scope>NUCLEOTIDE SEQUENCE</scope>
    <source>
        <strain evidence="1">PSN293</strain>
    </source>
</reference>
<reference evidence="1" key="2">
    <citation type="submission" date="2023-05" db="EMBL/GenBank/DDBJ databases">
        <authorList>
            <consortium name="Lawrence Berkeley National Laboratory"/>
            <person name="Steindorff A."/>
            <person name="Hensen N."/>
            <person name="Bonometti L."/>
            <person name="Westerberg I."/>
            <person name="Brannstrom I.O."/>
            <person name="Guillou S."/>
            <person name="Cros-Aarteil S."/>
            <person name="Calhoun S."/>
            <person name="Haridas S."/>
            <person name="Kuo A."/>
            <person name="Mondo S."/>
            <person name="Pangilinan J."/>
            <person name="Riley R."/>
            <person name="Labutti K."/>
            <person name="Andreopoulos B."/>
            <person name="Lipzen A."/>
            <person name="Chen C."/>
            <person name="Yanf M."/>
            <person name="Daum C."/>
            <person name="Ng V."/>
            <person name="Clum A."/>
            <person name="Ohm R."/>
            <person name="Martin F."/>
            <person name="Silar P."/>
            <person name="Natvig D."/>
            <person name="Lalanne C."/>
            <person name="Gautier V."/>
            <person name="Ament-Velasquez S.L."/>
            <person name="Kruys A."/>
            <person name="Hutchinson M.I."/>
            <person name="Powell A.J."/>
            <person name="Barry K."/>
            <person name="Miller A.N."/>
            <person name="Grigoriev I.V."/>
            <person name="Debuchy R."/>
            <person name="Gladieux P."/>
            <person name="Thoren M.H."/>
            <person name="Johannesson H."/>
        </authorList>
    </citation>
    <scope>NUCLEOTIDE SEQUENCE</scope>
    <source>
        <strain evidence="1">PSN293</strain>
    </source>
</reference>
<sequence length="66" mass="7641">MTLVYNPAAYNNLPMLGDAGARFDTQKGEDLIDEFRELFQSHGLERTFGLVLNHRHFDMKSNERLV</sequence>
<dbReference type="Proteomes" id="UP001301769">
    <property type="component" value="Unassembled WGS sequence"/>
</dbReference>
<comment type="caution">
    <text evidence="1">The sequence shown here is derived from an EMBL/GenBank/DDBJ whole genome shotgun (WGS) entry which is preliminary data.</text>
</comment>
<name>A0AAN6Y6E2_9PEZI</name>
<organism evidence="1 2">
    <name type="scientific">Rhypophila decipiens</name>
    <dbReference type="NCBI Taxonomy" id="261697"/>
    <lineage>
        <taxon>Eukaryota</taxon>
        <taxon>Fungi</taxon>
        <taxon>Dikarya</taxon>
        <taxon>Ascomycota</taxon>
        <taxon>Pezizomycotina</taxon>
        <taxon>Sordariomycetes</taxon>
        <taxon>Sordariomycetidae</taxon>
        <taxon>Sordariales</taxon>
        <taxon>Naviculisporaceae</taxon>
        <taxon>Rhypophila</taxon>
    </lineage>
</organism>
<dbReference type="AlphaFoldDB" id="A0AAN6Y6E2"/>
<protein>
    <submittedName>
        <fullName evidence="1">Uncharacterized protein</fullName>
    </submittedName>
</protein>